<comment type="caution">
    <text evidence="2">The sequence shown here is derived from an EMBL/GenBank/DDBJ whole genome shotgun (WGS) entry which is preliminary data.</text>
</comment>
<proteinExistence type="predicted"/>
<dbReference type="Proteomes" id="UP001652542">
    <property type="component" value="Unassembled WGS sequence"/>
</dbReference>
<evidence type="ECO:0000256" key="1">
    <source>
        <dbReference type="SAM" id="Coils"/>
    </source>
</evidence>
<organism evidence="2 3">
    <name type="scientific">Albidovulum marisflavi</name>
    <dbReference type="NCBI Taxonomy" id="2984159"/>
    <lineage>
        <taxon>Bacteria</taxon>
        <taxon>Pseudomonadati</taxon>
        <taxon>Pseudomonadota</taxon>
        <taxon>Alphaproteobacteria</taxon>
        <taxon>Rhodobacterales</taxon>
        <taxon>Paracoccaceae</taxon>
        <taxon>Albidovulum</taxon>
    </lineage>
</organism>
<protein>
    <recommendedName>
        <fullName evidence="4">Coiled coil domain-containing protein</fullName>
    </recommendedName>
</protein>
<reference evidence="2 3" key="1">
    <citation type="submission" date="2022-10" db="EMBL/GenBank/DDBJ databases">
        <title>Defluviimonas sp. nov., isolated from ocean surface water.</title>
        <authorList>
            <person name="He W."/>
            <person name="Wang L."/>
            <person name="Zhang D.-F."/>
        </authorList>
    </citation>
    <scope>NUCLEOTIDE SEQUENCE [LARGE SCALE GENOMIC DNA]</scope>
    <source>
        <strain evidence="2 3">WL0002</strain>
    </source>
</reference>
<dbReference type="EMBL" id="JAOWKY010000001">
    <property type="protein sequence ID" value="MCV2868441.1"/>
    <property type="molecule type" value="Genomic_DNA"/>
</dbReference>
<feature type="coiled-coil region" evidence="1">
    <location>
        <begin position="1"/>
        <end position="64"/>
    </location>
</feature>
<sequence length="98" mass="11391">MDDKTAYRQKLEAKLDRWRAEIDKLEAQMAVANVDTRSEVRNLIVHLRKRQTEVQEKLEEMNKASSDAWKEMTHGIEKVLDDFATSVSKAIERVDKSS</sequence>
<evidence type="ECO:0000313" key="2">
    <source>
        <dbReference type="EMBL" id="MCV2868441.1"/>
    </source>
</evidence>
<name>A0ABT2ZCG4_9RHOB</name>
<gene>
    <name evidence="2" type="ORF">OEW28_07345</name>
</gene>
<keyword evidence="3" id="KW-1185">Reference proteome</keyword>
<keyword evidence="1" id="KW-0175">Coiled coil</keyword>
<dbReference type="RefSeq" id="WP_263734053.1">
    <property type="nucleotide sequence ID" value="NZ_JAOWKY010000001.1"/>
</dbReference>
<evidence type="ECO:0008006" key="4">
    <source>
        <dbReference type="Google" id="ProtNLM"/>
    </source>
</evidence>
<accession>A0ABT2ZCG4</accession>
<evidence type="ECO:0000313" key="3">
    <source>
        <dbReference type="Proteomes" id="UP001652542"/>
    </source>
</evidence>